<dbReference type="AlphaFoldDB" id="A0A0F9V1Y6"/>
<reference evidence="1" key="1">
    <citation type="journal article" date="2015" name="Nature">
        <title>Complex archaea that bridge the gap between prokaryotes and eukaryotes.</title>
        <authorList>
            <person name="Spang A."/>
            <person name="Saw J.H."/>
            <person name="Jorgensen S.L."/>
            <person name="Zaremba-Niedzwiedzka K."/>
            <person name="Martijn J."/>
            <person name="Lind A.E."/>
            <person name="van Eijk R."/>
            <person name="Schleper C."/>
            <person name="Guy L."/>
            <person name="Ettema T.J."/>
        </authorList>
    </citation>
    <scope>NUCLEOTIDE SEQUENCE</scope>
</reference>
<sequence length="360" mass="43347">MTSEKSLSRKKITQQTISISPTLKNKIENYVSEFNKKNPKDKRFRSVSAFYNYVMERTMEIFSKGKTLDDFDIFVDSEIQGFFDKISFKGMIPYYENAVKTNRYSNLTLDNTPQFFLALRKLYMGLMDPRDPKSIKNVFDRIRKYLLSNNLTKEYNLDIFTGKRNEDMKAVFEYVGIYKNLFNEFCKYTAAFFGLLGTKVSDFLYSEKDLYYRLDLEATELFFRDEPARKDRIKLMDYNLSYLINYMRIINDFDFYLWMRMAEDKETFISFKNKKNHEEWFALVYDDIKKFGDNEKKFLNLLKFFEKLHWIEIEDGDDLTFVFTLSKLKNSIEREFLLETLSKYCQISEDNEVFQLKELK</sequence>
<dbReference type="EMBL" id="LAZR01000713">
    <property type="protein sequence ID" value="KKN59868.1"/>
    <property type="molecule type" value="Genomic_DNA"/>
</dbReference>
<proteinExistence type="predicted"/>
<organism evidence="1">
    <name type="scientific">marine sediment metagenome</name>
    <dbReference type="NCBI Taxonomy" id="412755"/>
    <lineage>
        <taxon>unclassified sequences</taxon>
        <taxon>metagenomes</taxon>
        <taxon>ecological metagenomes</taxon>
    </lineage>
</organism>
<accession>A0A0F9V1Y6</accession>
<evidence type="ECO:0000313" key="1">
    <source>
        <dbReference type="EMBL" id="KKN59868.1"/>
    </source>
</evidence>
<comment type="caution">
    <text evidence="1">The sequence shown here is derived from an EMBL/GenBank/DDBJ whole genome shotgun (WGS) entry which is preliminary data.</text>
</comment>
<protein>
    <submittedName>
        <fullName evidence="1">Uncharacterized protein</fullName>
    </submittedName>
</protein>
<name>A0A0F9V1Y6_9ZZZZ</name>
<gene>
    <name evidence="1" type="ORF">LCGC14_0537910</name>
</gene>